<feature type="compositionally biased region" description="Polar residues" evidence="1">
    <location>
        <begin position="329"/>
        <end position="339"/>
    </location>
</feature>
<feature type="transmembrane region" description="Helical" evidence="2">
    <location>
        <begin position="175"/>
        <end position="200"/>
    </location>
</feature>
<keyword evidence="2" id="KW-0472">Membrane</keyword>
<accession>A0A8H5MAX6</accession>
<feature type="transmembrane region" description="Helical" evidence="2">
    <location>
        <begin position="264"/>
        <end position="285"/>
    </location>
</feature>
<evidence type="ECO:0000256" key="1">
    <source>
        <dbReference type="SAM" id="MobiDB-lite"/>
    </source>
</evidence>
<feature type="compositionally biased region" description="Basic residues" evidence="1">
    <location>
        <begin position="456"/>
        <end position="465"/>
    </location>
</feature>
<feature type="transmembrane region" description="Helical" evidence="2">
    <location>
        <begin position="221"/>
        <end position="244"/>
    </location>
</feature>
<feature type="transmembrane region" description="Helical" evidence="2">
    <location>
        <begin position="6"/>
        <end position="29"/>
    </location>
</feature>
<proteinExistence type="predicted"/>
<keyword evidence="2" id="KW-0812">Transmembrane</keyword>
<evidence type="ECO:0000256" key="2">
    <source>
        <dbReference type="SAM" id="Phobius"/>
    </source>
</evidence>
<feature type="transmembrane region" description="Helical" evidence="2">
    <location>
        <begin position="50"/>
        <end position="69"/>
    </location>
</feature>
<dbReference type="OrthoDB" id="2384193at2759"/>
<feature type="compositionally biased region" description="Polar residues" evidence="1">
    <location>
        <begin position="431"/>
        <end position="445"/>
    </location>
</feature>
<dbReference type="EMBL" id="JAACJN010000034">
    <property type="protein sequence ID" value="KAF5387232.1"/>
    <property type="molecule type" value="Genomic_DNA"/>
</dbReference>
<reference evidence="3 4" key="1">
    <citation type="journal article" date="2020" name="ISME J.">
        <title>Uncovering the hidden diversity of litter-decomposition mechanisms in mushroom-forming fungi.</title>
        <authorList>
            <person name="Floudas D."/>
            <person name="Bentzer J."/>
            <person name="Ahren D."/>
            <person name="Johansson T."/>
            <person name="Persson P."/>
            <person name="Tunlid A."/>
        </authorList>
    </citation>
    <scope>NUCLEOTIDE SEQUENCE [LARGE SCALE GENOMIC DNA]</scope>
    <source>
        <strain evidence="3 4">CBS 406.79</strain>
    </source>
</reference>
<feature type="transmembrane region" description="Helical" evidence="2">
    <location>
        <begin position="148"/>
        <end position="169"/>
    </location>
</feature>
<name>A0A8H5MAX6_9AGAR</name>
<feature type="compositionally biased region" description="Basic and acidic residues" evidence="1">
    <location>
        <begin position="319"/>
        <end position="328"/>
    </location>
</feature>
<evidence type="ECO:0008006" key="5">
    <source>
        <dbReference type="Google" id="ProtNLM"/>
    </source>
</evidence>
<feature type="region of interest" description="Disordered" evidence="1">
    <location>
        <begin position="420"/>
        <end position="499"/>
    </location>
</feature>
<keyword evidence="2" id="KW-1133">Transmembrane helix</keyword>
<evidence type="ECO:0000313" key="3">
    <source>
        <dbReference type="EMBL" id="KAF5387232.1"/>
    </source>
</evidence>
<sequence length="562" mass="63255">MPGFSPTAYLLWSVLACLFEGFLVVHLYFYDKFQCVKWGSGKQPGAFKRVMTYSYLATVPLLMIFNLTMTVSSYQQGFMLTPKGHVIQLDFSGWTHPARNRLLPMFFVLASAWAFELVTHLEELTFWLFLLHQGPSKRDWFSSWEFRVWYLGSVIALLGMPLTVIIKRANLDLCFAWIFIAGSAAGLFTTLCFIYVLVLFPRFIHRVKQEGAEPEVVVRLTIFYQLNITRIIFRFIFHLPLLILALDSLRGPHRVVQNAAASDLLVVLGGIGCFVSSAITLFIFFPRSITRESGYRVKISTSQTVDSHELPTRPSSLPDYHDQHDQRDQNISPKSTTPTALGAFRHRRHHTEGQVDQPVETVRPESDYDYDYDGEATPQYESDPESNCVHSPLSSPQGRSTRSWVAEGNDDGLAWEMRSDESTGVGAVSSPAANAQQQQHNRTMARQSQNQQHSIQHSRSRKGRKRMLEEQPSIGSIGSAMNAGMSKNKRKRSSLGKDSTAGIVVIPHIPRVPPSLRQAAMLEDATTSSSRPASIVHPYAMNFTSPIDLCDPEDESNFARAM</sequence>
<protein>
    <recommendedName>
        <fullName evidence="5">Transmembrane protein</fullName>
    </recommendedName>
</protein>
<feature type="region of interest" description="Disordered" evidence="1">
    <location>
        <begin position="301"/>
        <end position="405"/>
    </location>
</feature>
<keyword evidence="4" id="KW-1185">Reference proteome</keyword>
<evidence type="ECO:0000313" key="4">
    <source>
        <dbReference type="Proteomes" id="UP000518752"/>
    </source>
</evidence>
<dbReference type="Proteomes" id="UP000518752">
    <property type="component" value="Unassembled WGS sequence"/>
</dbReference>
<feature type="transmembrane region" description="Helical" evidence="2">
    <location>
        <begin position="102"/>
        <end position="128"/>
    </location>
</feature>
<feature type="compositionally biased region" description="Polar residues" evidence="1">
    <location>
        <begin position="388"/>
        <end position="403"/>
    </location>
</feature>
<comment type="caution">
    <text evidence="3">The sequence shown here is derived from an EMBL/GenBank/DDBJ whole genome shotgun (WGS) entry which is preliminary data.</text>
</comment>
<dbReference type="AlphaFoldDB" id="A0A8H5MAX6"/>
<feature type="compositionally biased region" description="Low complexity" evidence="1">
    <location>
        <begin position="446"/>
        <end position="455"/>
    </location>
</feature>
<gene>
    <name evidence="3" type="ORF">D9757_006817</name>
</gene>
<organism evidence="3 4">
    <name type="scientific">Collybiopsis confluens</name>
    <dbReference type="NCBI Taxonomy" id="2823264"/>
    <lineage>
        <taxon>Eukaryota</taxon>
        <taxon>Fungi</taxon>
        <taxon>Dikarya</taxon>
        <taxon>Basidiomycota</taxon>
        <taxon>Agaricomycotina</taxon>
        <taxon>Agaricomycetes</taxon>
        <taxon>Agaricomycetidae</taxon>
        <taxon>Agaricales</taxon>
        <taxon>Marasmiineae</taxon>
        <taxon>Omphalotaceae</taxon>
        <taxon>Collybiopsis</taxon>
    </lineage>
</organism>